<protein>
    <submittedName>
        <fullName evidence="2">Uncharacterized protein</fullName>
    </submittedName>
</protein>
<accession>A0A409Y6F5</accession>
<gene>
    <name evidence="2" type="ORF">CVT26_013773</name>
</gene>
<comment type="caution">
    <text evidence="2">The sequence shown here is derived from an EMBL/GenBank/DDBJ whole genome shotgun (WGS) entry which is preliminary data.</text>
</comment>
<evidence type="ECO:0000256" key="1">
    <source>
        <dbReference type="SAM" id="MobiDB-lite"/>
    </source>
</evidence>
<dbReference type="InParanoid" id="A0A409Y6F5"/>
<name>A0A409Y6F5_9AGAR</name>
<dbReference type="Proteomes" id="UP000284706">
    <property type="component" value="Unassembled WGS sequence"/>
</dbReference>
<feature type="compositionally biased region" description="Basic residues" evidence="1">
    <location>
        <begin position="280"/>
        <end position="290"/>
    </location>
</feature>
<evidence type="ECO:0000313" key="2">
    <source>
        <dbReference type="EMBL" id="PPQ98590.1"/>
    </source>
</evidence>
<feature type="region of interest" description="Disordered" evidence="1">
    <location>
        <begin position="515"/>
        <end position="543"/>
    </location>
</feature>
<organism evidence="2 3">
    <name type="scientific">Gymnopilus dilepis</name>
    <dbReference type="NCBI Taxonomy" id="231916"/>
    <lineage>
        <taxon>Eukaryota</taxon>
        <taxon>Fungi</taxon>
        <taxon>Dikarya</taxon>
        <taxon>Basidiomycota</taxon>
        <taxon>Agaricomycotina</taxon>
        <taxon>Agaricomycetes</taxon>
        <taxon>Agaricomycetidae</taxon>
        <taxon>Agaricales</taxon>
        <taxon>Agaricineae</taxon>
        <taxon>Hymenogastraceae</taxon>
        <taxon>Gymnopilus</taxon>
    </lineage>
</organism>
<reference evidence="2 3" key="1">
    <citation type="journal article" date="2018" name="Evol. Lett.">
        <title>Horizontal gene cluster transfer increased hallucinogenic mushroom diversity.</title>
        <authorList>
            <person name="Reynolds H.T."/>
            <person name="Vijayakumar V."/>
            <person name="Gluck-Thaler E."/>
            <person name="Korotkin H.B."/>
            <person name="Matheny P.B."/>
            <person name="Slot J.C."/>
        </authorList>
    </citation>
    <scope>NUCLEOTIDE SEQUENCE [LARGE SCALE GENOMIC DNA]</scope>
    <source>
        <strain evidence="2 3">SRW20</strain>
    </source>
</reference>
<keyword evidence="3" id="KW-1185">Reference proteome</keyword>
<dbReference type="AlphaFoldDB" id="A0A409Y6F5"/>
<sequence>MSSGSQIHLSTLPGEHGKACLPVLLNKPFRFFSRSTASKATSPNATSSRTRFTPSNRAIPRLKAPFTPLSRKPGSSSSSFYISSPICTTPTKDLGPQALHVRSPSTKQLPRLPSRFSEYTFMSEVVTRAGHVPVEPSNASSELLNASSDCLVAEANKLLPEFTKELTLTVPSKRRRRKVPPALVVDDWELVDGVRDEPQRSEEGSVLSSSVHTGVAHEKAIETAAGSFALAREPGSESTVSSMHSSPKVMVFGTNAALPDDIDCAHRQLVQAFIRTQVVRRRRARRRSRKSLAAGPLGDLAMTKGHNSSANGDEDEMISPGSLSPPTPSSGHRSEDTPTYATTPALSSADTVSIYSCSSAAFSTTDDVTVAVSSPNESDLDGKSFEVIVERAQQQMETLNTVRPARQLIARSFPSGLSISIPLKAPPNSAPAGRSSFIKRPTIPAITPELGCSTTRLPHLDEVEDASDSRCFTAPSCEDMSLAGIATVDKERQNRRQGTLYGKDEPRIPFPTRCDDTSSSHLGVKPELSTCPPSGDESGRAQAGISYRSEHKPGLRPLLLPRLLPQYNDERTSRSLRSPCSFESLPPLTPKDSLTLTPISPCSEQATFSKVSGDPVIEWSPASPTSLTDANNDGFTILRPEHIKLRRSKSSIRLLVAPGPAF</sequence>
<dbReference type="EMBL" id="NHYE01001105">
    <property type="protein sequence ID" value="PPQ98590.1"/>
    <property type="molecule type" value="Genomic_DNA"/>
</dbReference>
<evidence type="ECO:0000313" key="3">
    <source>
        <dbReference type="Proteomes" id="UP000284706"/>
    </source>
</evidence>
<feature type="region of interest" description="Disordered" evidence="1">
    <location>
        <begin position="280"/>
        <end position="344"/>
    </location>
</feature>
<dbReference type="OrthoDB" id="10595506at2759"/>
<proteinExistence type="predicted"/>